<keyword evidence="4" id="KW-0788">Thiol protease</keyword>
<evidence type="ECO:0000256" key="5">
    <source>
        <dbReference type="SAM" id="MobiDB-lite"/>
    </source>
</evidence>
<protein>
    <submittedName>
        <fullName evidence="7">43 kDa tail protein</fullName>
    </submittedName>
</protein>
<dbReference type="Pfam" id="PF01832">
    <property type="entry name" value="Glucosaminidase"/>
    <property type="match status" value="1"/>
</dbReference>
<feature type="region of interest" description="Disordered" evidence="5">
    <location>
        <begin position="492"/>
        <end position="527"/>
    </location>
</feature>
<dbReference type="Pfam" id="PF24032">
    <property type="entry name" value="YQBQ"/>
    <property type="match status" value="1"/>
</dbReference>
<evidence type="ECO:0000313" key="7">
    <source>
        <dbReference type="EMBL" id="DAF47241.1"/>
    </source>
</evidence>
<dbReference type="Pfam" id="PF00877">
    <property type="entry name" value="NLPC_P60"/>
    <property type="match status" value="1"/>
</dbReference>
<dbReference type="InterPro" id="IPR002901">
    <property type="entry name" value="MGlyc_endo_b_GlcNAc-like_dom"/>
</dbReference>
<dbReference type="InterPro" id="IPR038765">
    <property type="entry name" value="Papain-like_cys_pep_sf"/>
</dbReference>
<evidence type="ECO:0000259" key="6">
    <source>
        <dbReference type="PROSITE" id="PS51935"/>
    </source>
</evidence>
<dbReference type="InterPro" id="IPR056937">
    <property type="entry name" value="YqbQ/XkdQ"/>
</dbReference>
<dbReference type="GO" id="GO:0004040">
    <property type="term" value="F:amidase activity"/>
    <property type="evidence" value="ECO:0007669"/>
    <property type="project" value="InterPro"/>
</dbReference>
<dbReference type="GO" id="GO:0008234">
    <property type="term" value="F:cysteine-type peptidase activity"/>
    <property type="evidence" value="ECO:0007669"/>
    <property type="project" value="UniProtKB-KW"/>
</dbReference>
<dbReference type="Gene3D" id="3.90.1720.10">
    <property type="entry name" value="endopeptidase domain like (from Nostoc punctiforme)"/>
    <property type="match status" value="1"/>
</dbReference>
<dbReference type="GO" id="GO:0006508">
    <property type="term" value="P:proteolysis"/>
    <property type="evidence" value="ECO:0007669"/>
    <property type="project" value="UniProtKB-KW"/>
</dbReference>
<keyword evidence="2" id="KW-0645">Protease</keyword>
<evidence type="ECO:0000256" key="1">
    <source>
        <dbReference type="ARBA" id="ARBA00007074"/>
    </source>
</evidence>
<evidence type="ECO:0000256" key="4">
    <source>
        <dbReference type="ARBA" id="ARBA00022807"/>
    </source>
</evidence>
<evidence type="ECO:0000256" key="3">
    <source>
        <dbReference type="ARBA" id="ARBA00022801"/>
    </source>
</evidence>
<dbReference type="PROSITE" id="PS51935">
    <property type="entry name" value="NLPC_P60"/>
    <property type="match status" value="1"/>
</dbReference>
<sequence>MATYKMENIDLIVHIRGGGSFYRLTDIVTNISWSGSIKSPYRELNFEFIQAVNDEKVKSIGLSANSTCCFYVGGKEIFRGNIIEVEKASSNNGIRVTAYDIGYVLHRDEVSYNFVNKSASEIAKTVFAGKDGQMSLPVGKIAKGDSKITKMFIGVSRYETIMTAYTEHAKTSKKKYMIDVDIDKFNVIEKGEVKLKILFNEKQNVEYSSYKESVANVVNRVLVVDEQGNKLQVKTNKEFRKLYHTVSKVIEQKKDGKTEDINAAFHGLDRTCDLHGYGDITCKSGYKVQVKDSHTGLIGDFYIDKDKHSWIGGKYSIDLELNFDNIMDEKSAGKDESKASNGEGKALDWGHGITADMINKLLKGPLAGKGDLFIKYGNMYKVNPMMVALVARMECGEKFDSNLAVNHFNFFGIKDPDKNIKKYKSFGSYSSVEEGIRRGFHFIGISHVNKKGRKFDQIISTWAPVSDGNDTAGYIRQVKSWYKQHTGKDWTDSNLGTGVTSDEEADSRLTSSSTSGTSGSGGNDRQRKILQVAESMVGKGRYTWGGKSIYNSDCSGFVYACHKAAGITIGGSTSAQLHNGKKIPSLAQALPGDLIITQSSASGSGRHVMLYIGNGMVIHNGGPEGSPITKTRVRRGSWTEIRRCW</sequence>
<dbReference type="PANTHER" id="PTHR47359">
    <property type="entry name" value="PEPTIDOGLYCAN DL-ENDOPEPTIDASE CWLO"/>
    <property type="match status" value="1"/>
</dbReference>
<organism evidence="7">
    <name type="scientific">Siphoviridae sp. ctb3910</name>
    <dbReference type="NCBI Taxonomy" id="2827897"/>
    <lineage>
        <taxon>Viruses</taxon>
        <taxon>Duplodnaviria</taxon>
        <taxon>Heunggongvirae</taxon>
        <taxon>Uroviricota</taxon>
        <taxon>Caudoviricetes</taxon>
    </lineage>
</organism>
<dbReference type="GO" id="GO:0001897">
    <property type="term" value="P:symbiont-mediated cytolysis of host cell"/>
    <property type="evidence" value="ECO:0007669"/>
    <property type="project" value="UniProtKB-ARBA"/>
</dbReference>
<proteinExistence type="inferred from homology"/>
<dbReference type="InterPro" id="IPR051794">
    <property type="entry name" value="PG_Endopeptidase_C40"/>
</dbReference>
<feature type="domain" description="NlpC/P60" evidence="6">
    <location>
        <begin position="523"/>
        <end position="645"/>
    </location>
</feature>
<accession>A0A8S5S8E2</accession>
<reference evidence="7" key="1">
    <citation type="journal article" date="2021" name="Proc. Natl. Acad. Sci. U.S.A.">
        <title>A Catalog of Tens of Thousands of Viruses from Human Metagenomes Reveals Hidden Associations with Chronic Diseases.</title>
        <authorList>
            <person name="Tisza M.J."/>
            <person name="Buck C.B."/>
        </authorList>
    </citation>
    <scope>NUCLEOTIDE SEQUENCE</scope>
    <source>
        <strain evidence="7">Ctb3910</strain>
    </source>
</reference>
<comment type="similarity">
    <text evidence="1">Belongs to the peptidase C40 family.</text>
</comment>
<dbReference type="InterPro" id="IPR000064">
    <property type="entry name" value="NLP_P60_dom"/>
</dbReference>
<dbReference type="SUPFAM" id="SSF54001">
    <property type="entry name" value="Cysteine proteinases"/>
    <property type="match status" value="1"/>
</dbReference>
<dbReference type="PANTHER" id="PTHR47359:SF3">
    <property type="entry name" value="NLP_P60 DOMAIN-CONTAINING PROTEIN-RELATED"/>
    <property type="match status" value="1"/>
</dbReference>
<keyword evidence="3" id="KW-0378">Hydrolase</keyword>
<dbReference type="EMBL" id="BK032552">
    <property type="protein sequence ID" value="DAF47241.1"/>
    <property type="molecule type" value="Genomic_DNA"/>
</dbReference>
<evidence type="ECO:0000256" key="2">
    <source>
        <dbReference type="ARBA" id="ARBA00022670"/>
    </source>
</evidence>
<name>A0A8S5S8E2_9CAUD</name>